<dbReference type="HOGENOM" id="CLU_2574594_0_0_1"/>
<dbReference type="Proteomes" id="UP000009886">
    <property type="component" value="Unassembled WGS sequence"/>
</dbReference>
<gene>
    <name evidence="1" type="ORF">PDIP_82600</name>
</gene>
<organism evidence="1 2">
    <name type="scientific">Penicillium digitatum (strain Pd1 / CECT 20795)</name>
    <name type="common">Green mold</name>
    <dbReference type="NCBI Taxonomy" id="1170230"/>
    <lineage>
        <taxon>Eukaryota</taxon>
        <taxon>Fungi</taxon>
        <taxon>Dikarya</taxon>
        <taxon>Ascomycota</taxon>
        <taxon>Pezizomycotina</taxon>
        <taxon>Eurotiomycetes</taxon>
        <taxon>Eurotiomycetidae</taxon>
        <taxon>Eurotiales</taxon>
        <taxon>Aspergillaceae</taxon>
        <taxon>Penicillium</taxon>
    </lineage>
</organism>
<name>K9F848_PEND1</name>
<dbReference type="OrthoDB" id="10502867at2759"/>
<proteinExistence type="predicted"/>
<dbReference type="KEGG" id="pdp:PDIP_82600"/>
<dbReference type="AlphaFoldDB" id="K9F848"/>
<protein>
    <submittedName>
        <fullName evidence="1">Uncharacterized protein</fullName>
    </submittedName>
</protein>
<reference evidence="2" key="1">
    <citation type="journal article" date="2012" name="BMC Genomics">
        <title>Genome sequence of the necrotrophic fungus Penicillium digitatum, the main postharvest pathogen of citrus.</title>
        <authorList>
            <person name="Marcet-Houben M."/>
            <person name="Ballester A.-R."/>
            <person name="de la Fuente B."/>
            <person name="Harries E."/>
            <person name="Marcos J.F."/>
            <person name="Gonzalez-Candelas L."/>
            <person name="Gabaldon T."/>
        </authorList>
    </citation>
    <scope>NUCLEOTIDE SEQUENCE [LARGE SCALE GENOMIC DNA]</scope>
    <source>
        <strain evidence="2">Pd1 / CECT 20795</strain>
    </source>
</reference>
<accession>K9F848</accession>
<dbReference type="EMBL" id="AKCU01000498">
    <property type="protein sequence ID" value="EKV05580.1"/>
    <property type="molecule type" value="Genomic_DNA"/>
</dbReference>
<dbReference type="VEuPathDB" id="FungiDB:PDIP_82600"/>
<evidence type="ECO:0000313" key="1">
    <source>
        <dbReference type="EMBL" id="EKV05580.1"/>
    </source>
</evidence>
<evidence type="ECO:0000313" key="2">
    <source>
        <dbReference type="Proteomes" id="UP000009886"/>
    </source>
</evidence>
<sequence>MILFPRLSCAFHPIQDVVTSLWRPIHTSSYRVVESNEPSPAFHLGFPDPNQLATYQVLLPFFLRAIRCKKYQIQLSLPARQ</sequence>
<comment type="caution">
    <text evidence="1">The sequence shown here is derived from an EMBL/GenBank/DDBJ whole genome shotgun (WGS) entry which is preliminary data.</text>
</comment>